<comment type="caution">
    <text evidence="4">The sequence shown here is derived from an EMBL/GenBank/DDBJ whole genome shotgun (WGS) entry which is preliminary data.</text>
</comment>
<gene>
    <name evidence="4" type="ORF">GCM10023214_30200</name>
</gene>
<feature type="domain" description="Enoyl reductase (ER)" evidence="3">
    <location>
        <begin position="26"/>
        <end position="302"/>
    </location>
</feature>
<dbReference type="PANTHER" id="PTHR48106">
    <property type="entry name" value="QUINONE OXIDOREDUCTASE PIG3-RELATED"/>
    <property type="match status" value="1"/>
</dbReference>
<dbReference type="Gene3D" id="3.90.180.10">
    <property type="entry name" value="Medium-chain alcohol dehydrogenases, catalytic domain"/>
    <property type="match status" value="1"/>
</dbReference>
<dbReference type="InterPro" id="IPR036291">
    <property type="entry name" value="NAD(P)-bd_dom_sf"/>
</dbReference>
<keyword evidence="1" id="KW-0521">NADP</keyword>
<accession>A0ABP9QJ46</accession>
<dbReference type="Pfam" id="PF13602">
    <property type="entry name" value="ADH_zinc_N_2"/>
    <property type="match status" value="1"/>
</dbReference>
<dbReference type="InterPro" id="IPR011032">
    <property type="entry name" value="GroES-like_sf"/>
</dbReference>
<evidence type="ECO:0000259" key="3">
    <source>
        <dbReference type="SMART" id="SM00829"/>
    </source>
</evidence>
<dbReference type="SMART" id="SM00829">
    <property type="entry name" value="PKS_ER"/>
    <property type="match status" value="1"/>
</dbReference>
<evidence type="ECO:0000256" key="1">
    <source>
        <dbReference type="ARBA" id="ARBA00022857"/>
    </source>
</evidence>
<reference evidence="5" key="1">
    <citation type="journal article" date="2019" name="Int. J. Syst. Evol. Microbiol.">
        <title>The Global Catalogue of Microorganisms (GCM) 10K type strain sequencing project: providing services to taxonomists for standard genome sequencing and annotation.</title>
        <authorList>
            <consortium name="The Broad Institute Genomics Platform"/>
            <consortium name="The Broad Institute Genome Sequencing Center for Infectious Disease"/>
            <person name="Wu L."/>
            <person name="Ma J."/>
        </authorList>
    </citation>
    <scope>NUCLEOTIDE SEQUENCE [LARGE SCALE GENOMIC DNA]</scope>
    <source>
        <strain evidence="5">JCM 18054</strain>
    </source>
</reference>
<proteinExistence type="predicted"/>
<keyword evidence="5" id="KW-1185">Reference proteome</keyword>
<evidence type="ECO:0000313" key="5">
    <source>
        <dbReference type="Proteomes" id="UP001500192"/>
    </source>
</evidence>
<organism evidence="4 5">
    <name type="scientific">Amycolatopsis dongchuanensis</name>
    <dbReference type="NCBI Taxonomy" id="1070866"/>
    <lineage>
        <taxon>Bacteria</taxon>
        <taxon>Bacillati</taxon>
        <taxon>Actinomycetota</taxon>
        <taxon>Actinomycetes</taxon>
        <taxon>Pseudonocardiales</taxon>
        <taxon>Pseudonocardiaceae</taxon>
        <taxon>Amycolatopsis</taxon>
    </lineage>
</organism>
<dbReference type="SUPFAM" id="SSF51735">
    <property type="entry name" value="NAD(P)-binding Rossmann-fold domains"/>
    <property type="match status" value="1"/>
</dbReference>
<dbReference type="SUPFAM" id="SSF50129">
    <property type="entry name" value="GroES-like"/>
    <property type="match status" value="1"/>
</dbReference>
<keyword evidence="2" id="KW-0560">Oxidoreductase</keyword>
<evidence type="ECO:0000313" key="4">
    <source>
        <dbReference type="EMBL" id="GAA5162826.1"/>
    </source>
</evidence>
<protein>
    <submittedName>
        <fullName evidence="4">Zinc-binding dehydrogenase</fullName>
    </submittedName>
</protein>
<dbReference type="Proteomes" id="UP001500192">
    <property type="component" value="Unassembled WGS sequence"/>
</dbReference>
<dbReference type="Gene3D" id="3.40.50.720">
    <property type="entry name" value="NAD(P)-binding Rossmann-like Domain"/>
    <property type="match status" value="1"/>
</dbReference>
<sequence length="304" mass="30671">MTWSALEGADCREANGGDMHLVEADGRGGLRVRHAPPPVPGPGEVLVEVAAAGVRALPGGAGPDSGVAGLVGALGAGVPRHWLGRRVVATVDGDGYAERVTVPLSAVLEVPDAVHEQEAAALLREGSTALALFEAADVSPGESVLVLPAAGGIGSVLVQLAAAAGAHVIGAARGPGKLRLVRDLGADVVVDYGEPGWAERAGYADVVFDGVGGELGRIAFDHAKSRFSAYGTASGSPAVLPEPRGVTVHEPVEPSTVDVQRILRAAADGRVVPLIGQTYPLTRAAEAHAALAARRTVGKTLLVA</sequence>
<dbReference type="PANTHER" id="PTHR48106:SF18">
    <property type="entry name" value="QUINONE OXIDOREDUCTASE PIG3"/>
    <property type="match status" value="1"/>
</dbReference>
<dbReference type="EMBL" id="BAABIB010000063">
    <property type="protein sequence ID" value="GAA5162826.1"/>
    <property type="molecule type" value="Genomic_DNA"/>
</dbReference>
<dbReference type="InterPro" id="IPR020843">
    <property type="entry name" value="ER"/>
</dbReference>
<name>A0ABP9QJ46_9PSEU</name>
<evidence type="ECO:0000256" key="2">
    <source>
        <dbReference type="ARBA" id="ARBA00023002"/>
    </source>
</evidence>